<proteinExistence type="predicted"/>
<accession>A0ACA9YAC2</accession>
<name>A0ACA9YAC2_9ASCO</name>
<dbReference type="EMBL" id="CALSDN010000007">
    <property type="protein sequence ID" value="CAH6721992.1"/>
    <property type="molecule type" value="Genomic_DNA"/>
</dbReference>
<reference evidence="1" key="1">
    <citation type="submission" date="2022-06" db="EMBL/GenBank/DDBJ databases">
        <authorList>
            <person name="Legras J.-L."/>
            <person name="Devillers H."/>
            <person name="Grondin C."/>
        </authorList>
    </citation>
    <scope>NUCLEOTIDE SEQUENCE</scope>
    <source>
        <strain evidence="1">CLIB 1444</strain>
    </source>
</reference>
<gene>
    <name evidence="1" type="ORF">CLIB1444_07S07052</name>
</gene>
<protein>
    <submittedName>
        <fullName evidence="1">Protein Hir1p</fullName>
    </submittedName>
</protein>
<organism evidence="1 2">
    <name type="scientific">[Candida] jaroonii</name>
    <dbReference type="NCBI Taxonomy" id="467808"/>
    <lineage>
        <taxon>Eukaryota</taxon>
        <taxon>Fungi</taxon>
        <taxon>Dikarya</taxon>
        <taxon>Ascomycota</taxon>
        <taxon>Saccharomycotina</taxon>
        <taxon>Pichiomycetes</taxon>
        <taxon>Debaryomycetaceae</taxon>
        <taxon>Yamadazyma</taxon>
    </lineage>
</organism>
<sequence>MHILKLPWLGHKAEGKPVECYSVSVNADGSRLASGGLDGNVKIWDTHTILQFKSVEIDGDFDRLLPPKPQRRPLCSMSRHNGVVTSVKFSPDGRFLASGSDDKIVLIWEKDESMINRPKQFGEAEADMEHWTVRKRLVAHDNDIQDICWSPDGSLLVTVGLDRSIMIWSGKTFERIKRYDVHQSMVKGIVFDPANKFFATASDDRTVRIFRYSKKLHESANNYEFQIEHVVFDPFKKSPLTSYFRRMSWSPDGQNIAVPNATNGPVPSVAIIKRGNWSSEVSLIGHEAPCEVCSFSPRLFESDGDKDNFDTILATGGQDRTLAIWSTKQAKPLLVAHEITGGSITDICWDNTGQSLFFSCVDGSITCLAFEKEELGIPIDQELMYTQLHKFGKDRESNVFPESIEQLELEEKAEKLDVQPISDKKPKEITPRPSPRIESSPSMPTMSPLKSDTQKLDIRSQKITMKNGKKRVAPLLLSASTNTPVLTVSKVTKKFKVSSKLSHNNYLLPRLGVATAVRGLKFRAQENVNPNNEDQDNDNDDMNFDMGNEGGNLSVVTLKNQKRKIKRVVMESKYPNHFKLISNLSESLFNHSLFMKHEMSKIINSHDFQNTSDLFSGSSATADTHDEDIVFAVLVSSITHKMNPLYELDATEVQPVKSIIEVRNGAPWKEDEEDIDLEYDDTFDFQDPTSVIVSNDKNGEFHKYLLYFPFKIQHCLPVVINGMLIYYVIVSFTGTLTIFLAESGSLVTPNVEIGSNLICLKQYDKFLMGVTSSGLIHIWELPEFPRTRNLKILTPPISLSAIMNANLKIESDSMIISPNVKAIELDKNGTPYVLLDDTNDVFKYSVDLMIWVKVIDSWYYNSIDDITPCKEILGYFQHLSYQAFKNDVQRLKTGKYIFNEETKELKDIMNQRHNELMHCK</sequence>
<keyword evidence="2" id="KW-1185">Reference proteome</keyword>
<evidence type="ECO:0000313" key="2">
    <source>
        <dbReference type="Proteomes" id="UP001152531"/>
    </source>
</evidence>
<comment type="caution">
    <text evidence="1">The sequence shown here is derived from an EMBL/GenBank/DDBJ whole genome shotgun (WGS) entry which is preliminary data.</text>
</comment>
<evidence type="ECO:0000313" key="1">
    <source>
        <dbReference type="EMBL" id="CAH6721992.1"/>
    </source>
</evidence>
<dbReference type="Proteomes" id="UP001152531">
    <property type="component" value="Unassembled WGS sequence"/>
</dbReference>